<dbReference type="SUPFAM" id="SSF46785">
    <property type="entry name" value="Winged helix' DNA-binding domain"/>
    <property type="match status" value="1"/>
</dbReference>
<organism evidence="4 5">
    <name type="scientific">Erwinia persicina</name>
    <dbReference type="NCBI Taxonomy" id="55211"/>
    <lineage>
        <taxon>Bacteria</taxon>
        <taxon>Pseudomonadati</taxon>
        <taxon>Pseudomonadota</taxon>
        <taxon>Gammaproteobacteria</taxon>
        <taxon>Enterobacterales</taxon>
        <taxon>Erwiniaceae</taxon>
        <taxon>Erwinia</taxon>
    </lineage>
</organism>
<dbReference type="GeneID" id="67475776"/>
<evidence type="ECO:0000259" key="2">
    <source>
        <dbReference type="SMART" id="SM00418"/>
    </source>
</evidence>
<dbReference type="Proteomes" id="UP000661012">
    <property type="component" value="Unassembled WGS sequence"/>
</dbReference>
<sequence length="126" mass="13894">MLSKHPDAEQIRLENVLTALGNPLRLTVVRVLAGGGEHACSAVLSGIPKSTLTHHWRVLRDSGVIWQRPFGRENLLSLRREDLNARFPGLLDALLGAVENDALTQESTVRNLPTPSTEQKARAEEK</sequence>
<dbReference type="EMBL" id="JACYNN010000005">
    <property type="protein sequence ID" value="MBD8106842.1"/>
    <property type="molecule type" value="Genomic_DNA"/>
</dbReference>
<reference evidence="4 5" key="1">
    <citation type="journal article" date="2019" name="Sci. Rep.">
        <title>Differences in resource use lead to coexistence of seed-transmitted microbial populations.</title>
        <authorList>
            <person name="Torres-Cortes G."/>
            <person name="Garcia B.J."/>
            <person name="Compant S."/>
            <person name="Rezki S."/>
            <person name="Jones P."/>
            <person name="Preveaux A."/>
            <person name="Briand M."/>
            <person name="Roulet A."/>
            <person name="Bouchez O."/>
            <person name="Jacobson D."/>
            <person name="Barret M."/>
        </authorList>
    </citation>
    <scope>NUCLEOTIDE SEQUENCE [LARGE SCALE GENOMIC DNA]</scope>
    <source>
        <strain evidence="4 5">CFBP13511</strain>
    </source>
</reference>
<protein>
    <submittedName>
        <fullName evidence="4">ArsR family transcriptional regulator</fullName>
    </submittedName>
    <submittedName>
        <fullName evidence="3">Helix-turn-helix transcriptional regulator</fullName>
    </submittedName>
</protein>
<reference evidence="3 6" key="2">
    <citation type="journal article" date="2020" name="FEMS Microbiol. Ecol.">
        <title>Temporal dynamics of bacterial communities during seed development and maturation.</title>
        <authorList>
            <person name="Chesneau G."/>
            <person name="Torres-Cortes G."/>
            <person name="Briand M."/>
            <person name="Darrasse A."/>
            <person name="Preveaux A."/>
            <person name="Marais C."/>
            <person name="Jacques M.A."/>
            <person name="Shade A."/>
            <person name="Barret M."/>
        </authorList>
    </citation>
    <scope>NUCLEOTIDE SEQUENCE [LARGE SCALE GENOMIC DNA]</scope>
    <source>
        <strain evidence="3 6">CFBP13732</strain>
    </source>
</reference>
<evidence type="ECO:0000313" key="6">
    <source>
        <dbReference type="Proteomes" id="UP000661012"/>
    </source>
</evidence>
<keyword evidence="6" id="KW-1185">Reference proteome</keyword>
<dbReference type="STRING" id="1219360.GCA_001571305_04526"/>
<dbReference type="KEGG" id="epe:CI789_02190"/>
<dbReference type="InterPro" id="IPR001845">
    <property type="entry name" value="HTH_ArsR_DNA-bd_dom"/>
</dbReference>
<comment type="caution">
    <text evidence="4">The sequence shown here is derived from an EMBL/GenBank/DDBJ whole genome shotgun (WGS) entry which is preliminary data.</text>
</comment>
<dbReference type="CDD" id="cd00090">
    <property type="entry name" value="HTH_ARSR"/>
    <property type="match status" value="1"/>
</dbReference>
<dbReference type="OrthoDB" id="8565358at2"/>
<dbReference type="Proteomes" id="UP000306393">
    <property type="component" value="Unassembled WGS sequence"/>
</dbReference>
<dbReference type="RefSeq" id="WP_062749582.1">
    <property type="nucleotide sequence ID" value="NZ_CP022725.1"/>
</dbReference>
<dbReference type="AlphaFoldDB" id="A0A3S7S0E8"/>
<dbReference type="InterPro" id="IPR036388">
    <property type="entry name" value="WH-like_DNA-bd_sf"/>
</dbReference>
<proteinExistence type="predicted"/>
<dbReference type="EMBL" id="QGAC01000024">
    <property type="protein sequence ID" value="TKJ85116.1"/>
    <property type="molecule type" value="Genomic_DNA"/>
</dbReference>
<evidence type="ECO:0000313" key="4">
    <source>
        <dbReference type="EMBL" id="TKJ85116.1"/>
    </source>
</evidence>
<dbReference type="GO" id="GO:0003700">
    <property type="term" value="F:DNA-binding transcription factor activity"/>
    <property type="evidence" value="ECO:0007669"/>
    <property type="project" value="InterPro"/>
</dbReference>
<dbReference type="InterPro" id="IPR036390">
    <property type="entry name" value="WH_DNA-bd_sf"/>
</dbReference>
<feature type="compositionally biased region" description="Polar residues" evidence="1">
    <location>
        <begin position="106"/>
        <end position="118"/>
    </location>
</feature>
<dbReference type="InterPro" id="IPR011991">
    <property type="entry name" value="ArsR-like_HTH"/>
</dbReference>
<evidence type="ECO:0000313" key="3">
    <source>
        <dbReference type="EMBL" id="MBD8106842.1"/>
    </source>
</evidence>
<evidence type="ECO:0000313" key="5">
    <source>
        <dbReference type="Proteomes" id="UP000306393"/>
    </source>
</evidence>
<feature type="region of interest" description="Disordered" evidence="1">
    <location>
        <begin position="106"/>
        <end position="126"/>
    </location>
</feature>
<dbReference type="Pfam" id="PF12840">
    <property type="entry name" value="HTH_20"/>
    <property type="match status" value="1"/>
</dbReference>
<feature type="domain" description="HTH arsR-type" evidence="2">
    <location>
        <begin position="15"/>
        <end position="92"/>
    </location>
</feature>
<gene>
    <name evidence="4" type="ORF">EpCFBP13511_20505</name>
    <name evidence="3" type="ORF">IFT93_10480</name>
</gene>
<dbReference type="SMART" id="SM00418">
    <property type="entry name" value="HTH_ARSR"/>
    <property type="match status" value="1"/>
</dbReference>
<accession>A0A3S7S0E8</accession>
<evidence type="ECO:0000256" key="1">
    <source>
        <dbReference type="SAM" id="MobiDB-lite"/>
    </source>
</evidence>
<dbReference type="Gene3D" id="1.10.10.10">
    <property type="entry name" value="Winged helix-like DNA-binding domain superfamily/Winged helix DNA-binding domain"/>
    <property type="match status" value="1"/>
</dbReference>
<name>A0A3S7S0E8_9GAMM</name>